<dbReference type="AlphaFoldDB" id="A0A934QH47"/>
<accession>A0A934QH47</accession>
<evidence type="ECO:0008006" key="3">
    <source>
        <dbReference type="Google" id="ProtNLM"/>
    </source>
</evidence>
<proteinExistence type="predicted"/>
<dbReference type="EMBL" id="NRRE01000017">
    <property type="protein sequence ID" value="MBK1696572.1"/>
    <property type="molecule type" value="Genomic_DNA"/>
</dbReference>
<comment type="caution">
    <text evidence="1">The sequence shown here is derived from an EMBL/GenBank/DDBJ whole genome shotgun (WGS) entry which is preliminary data.</text>
</comment>
<gene>
    <name evidence="1" type="ORF">CKO21_04865</name>
</gene>
<sequence length="169" mass="18518">MALADRPLVFIRAQINSLRALIDMLESLGEAGDGARRAAVCSYLCTRLLAVLQDRRANVLPVMGRRAAPEDDADHLSESLTTSYDAVQANAELLVYALADTSTAERPLPRPALDAARTLALHLRQMVSLESSVLVPLLRVRLTTADEELLAAAFRARRESWPGWSRAAR</sequence>
<name>A0A934QH47_9PROT</name>
<dbReference type="RefSeq" id="WP_027289426.1">
    <property type="nucleotide sequence ID" value="NZ_NRRE01000017.1"/>
</dbReference>
<protein>
    <recommendedName>
        <fullName evidence="3">Hemerythrin HHE cation binding domain-containing protein</fullName>
    </recommendedName>
</protein>
<dbReference type="Proteomes" id="UP000778970">
    <property type="component" value="Unassembled WGS sequence"/>
</dbReference>
<reference evidence="1" key="1">
    <citation type="submission" date="2017-08" db="EMBL/GenBank/DDBJ databases">
        <authorList>
            <person name="Imhoff J.F."/>
            <person name="Rahn T."/>
            <person name="Kuenzel S."/>
            <person name="Neulinger S.C."/>
        </authorList>
    </citation>
    <scope>NUCLEOTIDE SEQUENCE</scope>
    <source>
        <strain evidence="1">DSM 9154</strain>
    </source>
</reference>
<keyword evidence="2" id="KW-1185">Reference proteome</keyword>
<evidence type="ECO:0000313" key="1">
    <source>
        <dbReference type="EMBL" id="MBK1696572.1"/>
    </source>
</evidence>
<evidence type="ECO:0000313" key="2">
    <source>
        <dbReference type="Proteomes" id="UP000778970"/>
    </source>
</evidence>
<organism evidence="1 2">
    <name type="scientific">Rhodovibrio salinarum</name>
    <dbReference type="NCBI Taxonomy" id="1087"/>
    <lineage>
        <taxon>Bacteria</taxon>
        <taxon>Pseudomonadati</taxon>
        <taxon>Pseudomonadota</taxon>
        <taxon>Alphaproteobacteria</taxon>
        <taxon>Rhodospirillales</taxon>
        <taxon>Rhodovibrionaceae</taxon>
        <taxon>Rhodovibrio</taxon>
    </lineage>
</organism>
<reference evidence="1" key="2">
    <citation type="journal article" date="2020" name="Microorganisms">
        <title>Osmotic Adaptation and Compatible Solute Biosynthesis of Phototrophic Bacteria as Revealed from Genome Analyses.</title>
        <authorList>
            <person name="Imhoff J.F."/>
            <person name="Rahn T."/>
            <person name="Kunzel S."/>
            <person name="Keller A."/>
            <person name="Neulinger S.C."/>
        </authorList>
    </citation>
    <scope>NUCLEOTIDE SEQUENCE</scope>
    <source>
        <strain evidence="1">DSM 9154</strain>
    </source>
</reference>
<dbReference type="Gene3D" id="1.20.120.520">
    <property type="entry name" value="nmb1532 protein domain like"/>
    <property type="match status" value="1"/>
</dbReference>